<accession>A0A250KTJ6</accession>
<dbReference type="Proteomes" id="UP000266313">
    <property type="component" value="Chromosome"/>
</dbReference>
<organism evidence="2 3">
    <name type="scientific">Methylocaldum marinum</name>
    <dbReference type="NCBI Taxonomy" id="1432792"/>
    <lineage>
        <taxon>Bacteria</taxon>
        <taxon>Pseudomonadati</taxon>
        <taxon>Pseudomonadota</taxon>
        <taxon>Gammaproteobacteria</taxon>
        <taxon>Methylococcales</taxon>
        <taxon>Methylococcaceae</taxon>
        <taxon>Methylocaldum</taxon>
    </lineage>
</organism>
<dbReference type="EMBL" id="AP017928">
    <property type="protein sequence ID" value="BBA34937.1"/>
    <property type="molecule type" value="Genomic_DNA"/>
</dbReference>
<name>A0A250KTJ6_9GAMM</name>
<reference evidence="2 3" key="1">
    <citation type="submission" date="2016-12" db="EMBL/GenBank/DDBJ databases">
        <title>Genome sequencing of Methylocaldum marinum.</title>
        <authorList>
            <person name="Takeuchi M."/>
            <person name="Kamagata Y."/>
            <person name="Hiraoka S."/>
            <person name="Oshima K."/>
            <person name="Hattori M."/>
            <person name="Iwasaki W."/>
        </authorList>
    </citation>
    <scope>NUCLEOTIDE SEQUENCE [LARGE SCALE GENOMIC DNA]</scope>
    <source>
        <strain evidence="2 3">S8</strain>
    </source>
</reference>
<proteinExistence type="predicted"/>
<dbReference type="KEGG" id="mmai:sS8_2994"/>
<gene>
    <name evidence="1" type="ORF">sS8_2984</name>
    <name evidence="2" type="ORF">sS8_2994</name>
</gene>
<protein>
    <submittedName>
        <fullName evidence="2">Thiamine monophosphate synthase</fullName>
    </submittedName>
</protein>
<evidence type="ECO:0000313" key="2">
    <source>
        <dbReference type="EMBL" id="BBA34937.1"/>
    </source>
</evidence>
<keyword evidence="3" id="KW-1185">Reference proteome</keyword>
<dbReference type="EMBL" id="AP017928">
    <property type="protein sequence ID" value="BBA34927.1"/>
    <property type="molecule type" value="Genomic_DNA"/>
</dbReference>
<sequence>MQAFVLPKRKIPSPVRKAAVPTLALALSVSVQVFADADELLRAPSLFQIAFKKAFISVG</sequence>
<evidence type="ECO:0000313" key="1">
    <source>
        <dbReference type="EMBL" id="BBA34927.1"/>
    </source>
</evidence>
<dbReference type="KEGG" id="mmai:sS8_2984"/>
<evidence type="ECO:0000313" key="3">
    <source>
        <dbReference type="Proteomes" id="UP000266313"/>
    </source>
</evidence>
<dbReference type="AlphaFoldDB" id="A0A250KTJ6"/>